<feature type="transmembrane region" description="Helical" evidence="7">
    <location>
        <begin position="83"/>
        <end position="103"/>
    </location>
</feature>
<feature type="transmembrane region" description="Helical" evidence="7">
    <location>
        <begin position="286"/>
        <end position="304"/>
    </location>
</feature>
<evidence type="ECO:0000256" key="7">
    <source>
        <dbReference type="SAM" id="Phobius"/>
    </source>
</evidence>
<accession>A0A417ZAG3</accession>
<evidence type="ECO:0000256" key="5">
    <source>
        <dbReference type="ARBA" id="ARBA00022989"/>
    </source>
</evidence>
<keyword evidence="4 7" id="KW-0812">Transmembrane</keyword>
<dbReference type="InterPro" id="IPR050545">
    <property type="entry name" value="Mycobact_MmpL"/>
</dbReference>
<dbReference type="Proteomes" id="UP000285376">
    <property type="component" value="Unassembled WGS sequence"/>
</dbReference>
<feature type="transmembrane region" description="Helical" evidence="7">
    <location>
        <begin position="595"/>
        <end position="614"/>
    </location>
</feature>
<feature type="transmembrane region" description="Helical" evidence="7">
    <location>
        <begin position="370"/>
        <end position="391"/>
    </location>
</feature>
<feature type="transmembrane region" description="Helical" evidence="7">
    <location>
        <begin position="310"/>
        <end position="331"/>
    </location>
</feature>
<evidence type="ECO:0000313" key="10">
    <source>
        <dbReference type="Proteomes" id="UP000285376"/>
    </source>
</evidence>
<name>A0A417ZAG3_9MICO</name>
<feature type="transmembrane region" description="Helical" evidence="7">
    <location>
        <begin position="397"/>
        <end position="422"/>
    </location>
</feature>
<feature type="transmembrane region" description="Helical" evidence="7">
    <location>
        <begin position="716"/>
        <end position="734"/>
    </location>
</feature>
<evidence type="ECO:0000256" key="6">
    <source>
        <dbReference type="ARBA" id="ARBA00023136"/>
    </source>
</evidence>
<evidence type="ECO:0000259" key="8">
    <source>
        <dbReference type="Pfam" id="PF03176"/>
    </source>
</evidence>
<evidence type="ECO:0000256" key="1">
    <source>
        <dbReference type="ARBA" id="ARBA00004651"/>
    </source>
</evidence>
<proteinExistence type="inferred from homology"/>
<dbReference type="Gene3D" id="1.20.1640.10">
    <property type="entry name" value="Multidrug efflux transporter AcrB transmembrane domain"/>
    <property type="match status" value="2"/>
</dbReference>
<feature type="transmembrane region" description="Helical" evidence="7">
    <location>
        <begin position="450"/>
        <end position="471"/>
    </location>
</feature>
<dbReference type="InterPro" id="IPR004869">
    <property type="entry name" value="MMPL_dom"/>
</dbReference>
<organism evidence="9 10">
    <name type="scientific">Dermacoccus abyssi</name>
    <dbReference type="NCBI Taxonomy" id="322596"/>
    <lineage>
        <taxon>Bacteria</taxon>
        <taxon>Bacillati</taxon>
        <taxon>Actinomycetota</taxon>
        <taxon>Actinomycetes</taxon>
        <taxon>Micrococcales</taxon>
        <taxon>Dermacoccaceae</taxon>
        <taxon>Dermacoccus</taxon>
    </lineage>
</organism>
<keyword evidence="5 7" id="KW-1133">Transmembrane helix</keyword>
<dbReference type="AlphaFoldDB" id="A0A417ZAG3"/>
<dbReference type="SUPFAM" id="SSF82866">
    <property type="entry name" value="Multidrug efflux transporter AcrB transmembrane domain"/>
    <property type="match status" value="2"/>
</dbReference>
<dbReference type="PANTHER" id="PTHR33406:SF11">
    <property type="entry name" value="MEMBRANE PROTEIN SCO6666-RELATED"/>
    <property type="match status" value="1"/>
</dbReference>
<dbReference type="Pfam" id="PF03176">
    <property type="entry name" value="MMPL"/>
    <property type="match status" value="2"/>
</dbReference>
<feature type="transmembrane region" description="Helical" evidence="7">
    <location>
        <begin position="626"/>
        <end position="644"/>
    </location>
</feature>
<sequence length="787" mass="83471">MAPRTRIPGGIADIVTCVARGPQCRDRRQPHRHPVGQVRAFPPAPDRTHGSCRCLRRRRDSCVTTRTSQGGRYGHFVARRAKWIALAWLVGVVLAFAGTSGAFGGGGLFGQLQQKEPYVPGESHFGNEKLLTGDKAGGSVLVRIDGLDRSEQRSLGPRLQKEIDAAPRTRSVESAFTPAARDPRVAAVYTSKSAPQSVVFVANLEPGLAKADQERASSEVTRRAKAVVGDAGTVRTGGSVEVLKRITDQVQEDLRTGEGIAIPLTLVVMVIVFGGFIAAGLPLAGAISSIGGGLLALFGFAQFTELDATVVNIVTILGLGLSIDYGLLIVGRFREELSRVRGDDREARDLSDAELDLATARTLSTAGRTVLFSGLTVAISVSGLLLFPASVTKAVGLAGLSVVVVACLASLTLVPACARLAARRLARKRVVPDADTGRFASLAHGVQRHIWVSIAAVVAVLVLLATPLAGLRQVSSTGTMLPKEDTQRVLLADLREDFPALAEPAVTVVAKTDVATATAWATRDVAKVEHVSGINPTRDLGDGYVAVGVRVAGATPSNGRTGDVVDALRSDRPEFDTWVTGQQAKLDDYSKAITARAPLVALVVALATLILLFLMTGSLVLPLKALIFNALSLAASLGAMTWIFQNGHFETLLGYTSNDAVESTVPVILLAFGFGLAMDYEVFLLSRIVEAHEQGDDDARAVAVGIQRCGRIVTSAALLMIIVMLGFAAAKMIVVKQLGVGLALSIALDATLVRMILVPATMTLMGRWNWWAPAFLKRWHARFGLTH</sequence>
<gene>
    <name evidence="9" type="ORF">D1832_02890</name>
</gene>
<keyword evidence="6 7" id="KW-0472">Membrane</keyword>
<feature type="domain" description="Membrane transport protein MMPL" evidence="8">
    <location>
        <begin position="160"/>
        <end position="431"/>
    </location>
</feature>
<evidence type="ECO:0000256" key="2">
    <source>
        <dbReference type="ARBA" id="ARBA00010157"/>
    </source>
</evidence>
<feature type="transmembrane region" description="Helical" evidence="7">
    <location>
        <begin position="664"/>
        <end position="685"/>
    </location>
</feature>
<dbReference type="GO" id="GO:0005886">
    <property type="term" value="C:plasma membrane"/>
    <property type="evidence" value="ECO:0007669"/>
    <property type="project" value="UniProtKB-SubCell"/>
</dbReference>
<dbReference type="EMBL" id="QWLM01000002">
    <property type="protein sequence ID" value="RHW47650.1"/>
    <property type="molecule type" value="Genomic_DNA"/>
</dbReference>
<keyword evidence="3" id="KW-1003">Cell membrane</keyword>
<reference evidence="9 10" key="1">
    <citation type="submission" date="2018-08" db="EMBL/GenBank/DDBJ databases">
        <title>Whole genome sequence analysis of Dermacoccus abyssi bacteria isolated from Deep Mariana trench Micromonospora spp reveals genes involved in the environmental adaptation and production of secondary metabolites.</title>
        <authorList>
            <person name="Abdel-Mageed W.M."/>
            <person name="Lehri B."/>
            <person name="Nouioui I."/>
            <person name="Goodfellow I."/>
            <person name="Jaspars M."/>
            <person name="Karlyshev A."/>
        </authorList>
    </citation>
    <scope>NUCLEOTIDE SEQUENCE [LARGE SCALE GENOMIC DNA]</scope>
    <source>
        <strain evidence="9 10">MT1.1</strain>
    </source>
</reference>
<evidence type="ECO:0000256" key="4">
    <source>
        <dbReference type="ARBA" id="ARBA00022692"/>
    </source>
</evidence>
<evidence type="ECO:0000256" key="3">
    <source>
        <dbReference type="ARBA" id="ARBA00022475"/>
    </source>
</evidence>
<comment type="similarity">
    <text evidence="2">Belongs to the resistance-nodulation-cell division (RND) (TC 2.A.6) family. MmpL subfamily.</text>
</comment>
<comment type="caution">
    <text evidence="9">The sequence shown here is derived from an EMBL/GenBank/DDBJ whole genome shotgun (WGS) entry which is preliminary data.</text>
</comment>
<dbReference type="PANTHER" id="PTHR33406">
    <property type="entry name" value="MEMBRANE PROTEIN MJ1562-RELATED"/>
    <property type="match status" value="1"/>
</dbReference>
<protein>
    <submittedName>
        <fullName evidence="9">MMPL family transporter</fullName>
    </submittedName>
</protein>
<evidence type="ECO:0000313" key="9">
    <source>
        <dbReference type="EMBL" id="RHW47650.1"/>
    </source>
</evidence>
<feature type="transmembrane region" description="Helical" evidence="7">
    <location>
        <begin position="260"/>
        <end position="279"/>
    </location>
</feature>
<feature type="domain" description="Membrane transport protein MMPL" evidence="8">
    <location>
        <begin position="543"/>
        <end position="773"/>
    </location>
</feature>
<comment type="subcellular location">
    <subcellularLocation>
        <location evidence="1">Cell membrane</location>
        <topology evidence="1">Multi-pass membrane protein</topology>
    </subcellularLocation>
</comment>